<dbReference type="Proteomes" id="UP000198847">
    <property type="component" value="Unassembled WGS sequence"/>
</dbReference>
<dbReference type="OrthoDB" id="1683304at2"/>
<name>A0A1H8U5P2_9FIRM</name>
<evidence type="ECO:0000313" key="2">
    <source>
        <dbReference type="Proteomes" id="UP000198847"/>
    </source>
</evidence>
<dbReference type="InterPro" id="IPR014986">
    <property type="entry name" value="XkdN-like"/>
</dbReference>
<dbReference type="AlphaFoldDB" id="A0A1H8U5P2"/>
<dbReference type="InterPro" id="IPR038559">
    <property type="entry name" value="XkdN-like_sf"/>
</dbReference>
<protein>
    <submittedName>
        <fullName evidence="1">Phage XkdN-like tail assembly chaperone protein, TAC</fullName>
    </submittedName>
</protein>
<proteinExistence type="predicted"/>
<organism evidence="1 2">
    <name type="scientific">Propionispora vibrioides</name>
    <dbReference type="NCBI Taxonomy" id="112903"/>
    <lineage>
        <taxon>Bacteria</taxon>
        <taxon>Bacillati</taxon>
        <taxon>Bacillota</taxon>
        <taxon>Negativicutes</taxon>
        <taxon>Selenomonadales</taxon>
        <taxon>Sporomusaceae</taxon>
        <taxon>Propionispora</taxon>
    </lineage>
</organism>
<dbReference type="Pfam" id="PF08890">
    <property type="entry name" value="Phage_TAC_5"/>
    <property type="match status" value="1"/>
</dbReference>
<sequence length="144" mass="16138">MANEEKVNEENSLLELTDEEILQKLLEVDSVPERTVSLKRLGIPVTLKALTGKQIYNIRERSMITVKTKRGRSRELDDEAFNCGLIAAATVKPNWGDAKLLSKFRASGPEEVVKRLLLGGEVAQLSDLVLEISEFNTELEEIKN</sequence>
<gene>
    <name evidence="1" type="ORF">SAMN04490178_10844</name>
</gene>
<dbReference type="STRING" id="112903.SAMN04490178_10844"/>
<reference evidence="1 2" key="1">
    <citation type="submission" date="2016-10" db="EMBL/GenBank/DDBJ databases">
        <authorList>
            <person name="de Groot N.N."/>
        </authorList>
    </citation>
    <scope>NUCLEOTIDE SEQUENCE [LARGE SCALE GENOMIC DNA]</scope>
    <source>
        <strain evidence="1 2">DSM 13305</strain>
    </source>
</reference>
<dbReference type="EMBL" id="FODY01000008">
    <property type="protein sequence ID" value="SEO98600.1"/>
    <property type="molecule type" value="Genomic_DNA"/>
</dbReference>
<dbReference type="RefSeq" id="WP_091745694.1">
    <property type="nucleotide sequence ID" value="NZ_FODY01000008.1"/>
</dbReference>
<dbReference type="Gene3D" id="3.30.2220.30">
    <property type="match status" value="1"/>
</dbReference>
<accession>A0A1H8U5P2</accession>
<keyword evidence="2" id="KW-1185">Reference proteome</keyword>
<evidence type="ECO:0000313" key="1">
    <source>
        <dbReference type="EMBL" id="SEO98600.1"/>
    </source>
</evidence>